<dbReference type="OrthoDB" id="2802159at2759"/>
<name>M2R0D1_CERS8</name>
<dbReference type="EMBL" id="KB445812">
    <property type="protein sequence ID" value="EMD32316.1"/>
    <property type="molecule type" value="Genomic_DNA"/>
</dbReference>
<dbReference type="InterPro" id="IPR045339">
    <property type="entry name" value="DUF6534"/>
</dbReference>
<evidence type="ECO:0000313" key="3">
    <source>
        <dbReference type="EMBL" id="EMD32316.1"/>
    </source>
</evidence>
<proteinExistence type="predicted"/>
<dbReference type="PANTHER" id="PTHR40465">
    <property type="entry name" value="CHROMOSOME 1, WHOLE GENOME SHOTGUN SEQUENCE"/>
    <property type="match status" value="1"/>
</dbReference>
<dbReference type="Proteomes" id="UP000016930">
    <property type="component" value="Unassembled WGS sequence"/>
</dbReference>
<protein>
    <recommendedName>
        <fullName evidence="2">DUF6534 domain-containing protein</fullName>
    </recommendedName>
</protein>
<dbReference type="AlphaFoldDB" id="M2R0D1"/>
<dbReference type="STRING" id="914234.M2R0D1"/>
<feature type="non-terminal residue" evidence="3">
    <location>
        <position position="156"/>
    </location>
</feature>
<gene>
    <name evidence="3" type="ORF">CERSUDRAFT_58868</name>
</gene>
<sequence length="156" mass="17030">VLYLSLGSSVIVDILLACSLTILLRRCHTGFSRTDSVIQILVIYSVNSGVLTSLCATICFVCFVTMQSNFIFLAVYFVLPKLLLNSLLATLNAGYMLRKAGNTNVGLVTIPLSTPASAHDRVHHIKHDGSDVAYKNHVSPHVLNHLPTYNLICLGF</sequence>
<feature type="domain" description="DUF6534" evidence="2">
    <location>
        <begin position="9"/>
        <end position="93"/>
    </location>
</feature>
<dbReference type="Pfam" id="PF20152">
    <property type="entry name" value="DUF6534"/>
    <property type="match status" value="1"/>
</dbReference>
<keyword evidence="4" id="KW-1185">Reference proteome</keyword>
<feature type="transmembrane region" description="Helical" evidence="1">
    <location>
        <begin position="36"/>
        <end position="64"/>
    </location>
</feature>
<keyword evidence="1" id="KW-1133">Transmembrane helix</keyword>
<evidence type="ECO:0000259" key="2">
    <source>
        <dbReference type="Pfam" id="PF20152"/>
    </source>
</evidence>
<evidence type="ECO:0000256" key="1">
    <source>
        <dbReference type="SAM" id="Phobius"/>
    </source>
</evidence>
<feature type="transmembrane region" description="Helical" evidence="1">
    <location>
        <begin position="6"/>
        <end position="24"/>
    </location>
</feature>
<dbReference type="PANTHER" id="PTHR40465:SF1">
    <property type="entry name" value="DUF6534 DOMAIN-CONTAINING PROTEIN"/>
    <property type="match status" value="1"/>
</dbReference>
<keyword evidence="1" id="KW-0472">Membrane</keyword>
<reference evidence="3 4" key="1">
    <citation type="journal article" date="2012" name="Proc. Natl. Acad. Sci. U.S.A.">
        <title>Comparative genomics of Ceriporiopsis subvermispora and Phanerochaete chrysosporium provide insight into selective ligninolysis.</title>
        <authorList>
            <person name="Fernandez-Fueyo E."/>
            <person name="Ruiz-Duenas F.J."/>
            <person name="Ferreira P."/>
            <person name="Floudas D."/>
            <person name="Hibbett D.S."/>
            <person name="Canessa P."/>
            <person name="Larrondo L.F."/>
            <person name="James T.Y."/>
            <person name="Seelenfreund D."/>
            <person name="Lobos S."/>
            <person name="Polanco R."/>
            <person name="Tello M."/>
            <person name="Honda Y."/>
            <person name="Watanabe T."/>
            <person name="Watanabe T."/>
            <person name="Ryu J.S."/>
            <person name="Kubicek C.P."/>
            <person name="Schmoll M."/>
            <person name="Gaskell J."/>
            <person name="Hammel K.E."/>
            <person name="St John F.J."/>
            <person name="Vanden Wymelenberg A."/>
            <person name="Sabat G."/>
            <person name="Splinter BonDurant S."/>
            <person name="Syed K."/>
            <person name="Yadav J.S."/>
            <person name="Doddapaneni H."/>
            <person name="Subramanian V."/>
            <person name="Lavin J.L."/>
            <person name="Oguiza J.A."/>
            <person name="Perez G."/>
            <person name="Pisabarro A.G."/>
            <person name="Ramirez L."/>
            <person name="Santoyo F."/>
            <person name="Master E."/>
            <person name="Coutinho P.M."/>
            <person name="Henrissat B."/>
            <person name="Lombard V."/>
            <person name="Magnuson J.K."/>
            <person name="Kuees U."/>
            <person name="Hori C."/>
            <person name="Igarashi K."/>
            <person name="Samejima M."/>
            <person name="Held B.W."/>
            <person name="Barry K.W."/>
            <person name="LaButti K.M."/>
            <person name="Lapidus A."/>
            <person name="Lindquist E.A."/>
            <person name="Lucas S.M."/>
            <person name="Riley R."/>
            <person name="Salamov A.A."/>
            <person name="Hoffmeister D."/>
            <person name="Schwenk D."/>
            <person name="Hadar Y."/>
            <person name="Yarden O."/>
            <person name="de Vries R.P."/>
            <person name="Wiebenga A."/>
            <person name="Stenlid J."/>
            <person name="Eastwood D."/>
            <person name="Grigoriev I.V."/>
            <person name="Berka R.M."/>
            <person name="Blanchette R.A."/>
            <person name="Kersten P."/>
            <person name="Martinez A.T."/>
            <person name="Vicuna R."/>
            <person name="Cullen D."/>
        </authorList>
    </citation>
    <scope>NUCLEOTIDE SEQUENCE [LARGE SCALE GENOMIC DNA]</scope>
    <source>
        <strain evidence="3 4">B</strain>
    </source>
</reference>
<organism evidence="3 4">
    <name type="scientific">Ceriporiopsis subvermispora (strain B)</name>
    <name type="common">White-rot fungus</name>
    <name type="synonym">Gelatoporia subvermispora</name>
    <dbReference type="NCBI Taxonomy" id="914234"/>
    <lineage>
        <taxon>Eukaryota</taxon>
        <taxon>Fungi</taxon>
        <taxon>Dikarya</taxon>
        <taxon>Basidiomycota</taxon>
        <taxon>Agaricomycotina</taxon>
        <taxon>Agaricomycetes</taxon>
        <taxon>Polyporales</taxon>
        <taxon>Gelatoporiaceae</taxon>
        <taxon>Gelatoporia</taxon>
    </lineage>
</organism>
<accession>M2R0D1</accession>
<keyword evidence="1" id="KW-0812">Transmembrane</keyword>
<dbReference type="HOGENOM" id="CLU_1690921_0_0_1"/>
<evidence type="ECO:0000313" key="4">
    <source>
        <dbReference type="Proteomes" id="UP000016930"/>
    </source>
</evidence>
<feature type="transmembrane region" description="Helical" evidence="1">
    <location>
        <begin position="70"/>
        <end position="91"/>
    </location>
</feature>